<dbReference type="AlphaFoldDB" id="A0A9N9LSK8"/>
<reference evidence="8" key="1">
    <citation type="submission" date="2021-07" db="EMBL/GenBank/DDBJ databases">
        <authorList>
            <person name="Durling M."/>
        </authorList>
    </citation>
    <scope>NUCLEOTIDE SEQUENCE</scope>
</reference>
<evidence type="ECO:0000256" key="5">
    <source>
        <dbReference type="ARBA" id="ARBA00023136"/>
    </source>
</evidence>
<feature type="transmembrane region" description="Helical" evidence="7">
    <location>
        <begin position="162"/>
        <end position="186"/>
    </location>
</feature>
<dbReference type="SUPFAM" id="SSF103473">
    <property type="entry name" value="MFS general substrate transporter"/>
    <property type="match status" value="1"/>
</dbReference>
<dbReference type="GO" id="GO:0022857">
    <property type="term" value="F:transmembrane transporter activity"/>
    <property type="evidence" value="ECO:0007669"/>
    <property type="project" value="TreeGrafter"/>
</dbReference>
<evidence type="ECO:0000256" key="7">
    <source>
        <dbReference type="SAM" id="Phobius"/>
    </source>
</evidence>
<feature type="transmembrane region" description="Helical" evidence="7">
    <location>
        <begin position="306"/>
        <end position="329"/>
    </location>
</feature>
<comment type="caution">
    <text evidence="8">The sequence shown here is derived from an EMBL/GenBank/DDBJ whole genome shotgun (WGS) entry which is preliminary data.</text>
</comment>
<dbReference type="Proteomes" id="UP000701801">
    <property type="component" value="Unassembled WGS sequence"/>
</dbReference>
<feature type="region of interest" description="Disordered" evidence="6">
    <location>
        <begin position="1"/>
        <end position="22"/>
    </location>
</feature>
<evidence type="ECO:0000313" key="8">
    <source>
        <dbReference type="EMBL" id="CAG8977664.1"/>
    </source>
</evidence>
<evidence type="ECO:0000256" key="6">
    <source>
        <dbReference type="SAM" id="MobiDB-lite"/>
    </source>
</evidence>
<protein>
    <submittedName>
        <fullName evidence="8">Uncharacterized protein</fullName>
    </submittedName>
</protein>
<gene>
    <name evidence="8" type="ORF">HYALB_00006614</name>
</gene>
<feature type="transmembrane region" description="Helical" evidence="7">
    <location>
        <begin position="248"/>
        <end position="269"/>
    </location>
</feature>
<dbReference type="PANTHER" id="PTHR23502:SF51">
    <property type="entry name" value="QUINIDINE RESISTANCE PROTEIN 1-RELATED"/>
    <property type="match status" value="1"/>
</dbReference>
<dbReference type="GO" id="GO:0005886">
    <property type="term" value="C:plasma membrane"/>
    <property type="evidence" value="ECO:0007669"/>
    <property type="project" value="TreeGrafter"/>
</dbReference>
<dbReference type="InterPro" id="IPR036259">
    <property type="entry name" value="MFS_trans_sf"/>
</dbReference>
<keyword evidence="4 7" id="KW-1133">Transmembrane helix</keyword>
<feature type="transmembrane region" description="Helical" evidence="7">
    <location>
        <begin position="131"/>
        <end position="150"/>
    </location>
</feature>
<name>A0A9N9LSK8_9HELO</name>
<keyword evidence="9" id="KW-1185">Reference proteome</keyword>
<keyword evidence="2" id="KW-0813">Transport</keyword>
<dbReference type="EMBL" id="CAJVRM010000228">
    <property type="protein sequence ID" value="CAG8977664.1"/>
    <property type="molecule type" value="Genomic_DNA"/>
</dbReference>
<keyword evidence="5 7" id="KW-0472">Membrane</keyword>
<dbReference type="OrthoDB" id="440553at2759"/>
<dbReference type="PANTHER" id="PTHR23502">
    <property type="entry name" value="MAJOR FACILITATOR SUPERFAMILY"/>
    <property type="match status" value="1"/>
</dbReference>
<evidence type="ECO:0000256" key="2">
    <source>
        <dbReference type="ARBA" id="ARBA00022448"/>
    </source>
</evidence>
<dbReference type="Gene3D" id="1.20.1250.20">
    <property type="entry name" value="MFS general substrate transporter like domains"/>
    <property type="match status" value="1"/>
</dbReference>
<proteinExistence type="predicted"/>
<keyword evidence="3 7" id="KW-0812">Transmembrane</keyword>
<organism evidence="8 9">
    <name type="scientific">Hymenoscyphus albidus</name>
    <dbReference type="NCBI Taxonomy" id="595503"/>
    <lineage>
        <taxon>Eukaryota</taxon>
        <taxon>Fungi</taxon>
        <taxon>Dikarya</taxon>
        <taxon>Ascomycota</taxon>
        <taxon>Pezizomycotina</taxon>
        <taxon>Leotiomycetes</taxon>
        <taxon>Helotiales</taxon>
        <taxon>Helotiaceae</taxon>
        <taxon>Hymenoscyphus</taxon>
    </lineage>
</organism>
<comment type="subcellular location">
    <subcellularLocation>
        <location evidence="1">Membrane</location>
        <topology evidence="1">Multi-pass membrane protein</topology>
    </subcellularLocation>
</comment>
<accession>A0A9N9LSK8</accession>
<sequence length="343" mass="37495">MSLAITEKGTAGGSAETIPANSQNMLIGPEKNATVAPIPYSSFTKSQPNIAPSLGLVLGGVLSEYVKTCRPIVGNSSIATDWQYQPLFSLFCQRHMKRPRDNDVEPLQKRKFHIPNHVSCLKLLFNKSTSLIVLVNGIFCIQAYMSSLFIELYGFNKLKAGLIYLPFGAGCALASFFSGTFTSVYARQRSYDSLSTDEIQTNSPAMTRFPIEKARYRSICHPIPISSACIAGYDWALQTHVSVAVPLILQFLIGAMVSVVYNLCGTLLVDLHPRSPTSAQAALNIVRCTLSAGGLALLQLVIDRVGVGWCFTIFVGLCLSMIFPVLVLLRYGMSWRTPAHTSR</sequence>
<evidence type="ECO:0000313" key="9">
    <source>
        <dbReference type="Proteomes" id="UP000701801"/>
    </source>
</evidence>
<evidence type="ECO:0000256" key="3">
    <source>
        <dbReference type="ARBA" id="ARBA00022692"/>
    </source>
</evidence>
<feature type="transmembrane region" description="Helical" evidence="7">
    <location>
        <begin position="281"/>
        <end position="300"/>
    </location>
</feature>
<evidence type="ECO:0000256" key="1">
    <source>
        <dbReference type="ARBA" id="ARBA00004141"/>
    </source>
</evidence>
<evidence type="ECO:0000256" key="4">
    <source>
        <dbReference type="ARBA" id="ARBA00022989"/>
    </source>
</evidence>